<reference evidence="1 2" key="1">
    <citation type="submission" date="2017-02" db="EMBL/GenBank/DDBJ databases">
        <authorList>
            <person name="Peterson S.W."/>
        </authorList>
    </citation>
    <scope>NUCLEOTIDE SEQUENCE [LARGE SCALE GENOMIC DNA]</scope>
    <source>
        <strain evidence="1 2">ATCC 700135</strain>
    </source>
</reference>
<accession>A0A1T4KWM6</accession>
<name>A0A1T4KWM6_PORCN</name>
<gene>
    <name evidence="1" type="ORF">SAMN02745205_00882</name>
</gene>
<dbReference type="AlphaFoldDB" id="A0A1T4KWM6"/>
<proteinExistence type="predicted"/>
<protein>
    <submittedName>
        <fullName evidence="1">Uncharacterized protein</fullName>
    </submittedName>
</protein>
<dbReference type="EMBL" id="FUWL01000006">
    <property type="protein sequence ID" value="SJZ46717.1"/>
    <property type="molecule type" value="Genomic_DNA"/>
</dbReference>
<evidence type="ECO:0000313" key="1">
    <source>
        <dbReference type="EMBL" id="SJZ46717.1"/>
    </source>
</evidence>
<dbReference type="Proteomes" id="UP000189956">
    <property type="component" value="Unassembled WGS sequence"/>
</dbReference>
<sequence length="48" mass="5348">MSEARTDSVLPDIHIGKKARECQNFDFDTPSAYVLSQDEFSLCLQGLA</sequence>
<organism evidence="1 2">
    <name type="scientific">Porphyromonas cangingivalis</name>
    <dbReference type="NCBI Taxonomy" id="36874"/>
    <lineage>
        <taxon>Bacteria</taxon>
        <taxon>Pseudomonadati</taxon>
        <taxon>Bacteroidota</taxon>
        <taxon>Bacteroidia</taxon>
        <taxon>Bacteroidales</taxon>
        <taxon>Porphyromonadaceae</taxon>
        <taxon>Porphyromonas</taxon>
    </lineage>
</organism>
<evidence type="ECO:0000313" key="2">
    <source>
        <dbReference type="Proteomes" id="UP000189956"/>
    </source>
</evidence>